<protein>
    <recommendedName>
        <fullName evidence="4">dTMP kinase</fullName>
    </recommendedName>
</protein>
<proteinExistence type="inferred from homology"/>
<keyword evidence="7" id="KW-1185">Reference proteome</keyword>
<dbReference type="PANTHER" id="PTHR10344:SF4">
    <property type="entry name" value="UMP-CMP KINASE 2, MITOCHONDRIAL"/>
    <property type="match status" value="1"/>
</dbReference>
<keyword evidence="6" id="KW-0808">Transferase</keyword>
<keyword evidence="6" id="KW-0418">Kinase</keyword>
<dbReference type="KEGG" id="ast:Asulf_00034"/>
<organism evidence="6 7">
    <name type="scientific">Archaeoglobus sulfaticallidus PM70-1</name>
    <dbReference type="NCBI Taxonomy" id="387631"/>
    <lineage>
        <taxon>Archaea</taxon>
        <taxon>Methanobacteriati</taxon>
        <taxon>Methanobacteriota</taxon>
        <taxon>Archaeoglobi</taxon>
        <taxon>Archaeoglobales</taxon>
        <taxon>Archaeoglobaceae</taxon>
        <taxon>Archaeoglobus</taxon>
    </lineage>
</organism>
<evidence type="ECO:0000256" key="3">
    <source>
        <dbReference type="ARBA" id="ARBA00022840"/>
    </source>
</evidence>
<evidence type="ECO:0000256" key="4">
    <source>
        <dbReference type="ARBA" id="ARBA00029962"/>
    </source>
</evidence>
<dbReference type="GO" id="GO:0006227">
    <property type="term" value="P:dUDP biosynthetic process"/>
    <property type="evidence" value="ECO:0007669"/>
    <property type="project" value="TreeGrafter"/>
</dbReference>
<dbReference type="GO" id="GO:0004798">
    <property type="term" value="F:dTMP kinase activity"/>
    <property type="evidence" value="ECO:0007669"/>
    <property type="project" value="TreeGrafter"/>
</dbReference>
<dbReference type="GO" id="GO:0006233">
    <property type="term" value="P:dTDP biosynthetic process"/>
    <property type="evidence" value="ECO:0007669"/>
    <property type="project" value="TreeGrafter"/>
</dbReference>
<sequence length="220" mass="25520">MTGKRGGFFICFTGIDGTGKTTLAKLLVTSLREKGIDAHYVYARLVPRISKPVMTIGRFLFLRNKDISKNYTEYLHSKKRLLRCQIVSKIYTLILLCDYIIQVILKIKIPLMFGKNIVCDRYIYDTIITDIAIDMNYSEEYILDLLKKCFLLIPEPDFVFLIDAPEEIAYSRKDDVPSIEYLKARRQIYLKIGKKCCMFVLDGTKNIKELLSELESEVFP</sequence>
<evidence type="ECO:0000313" key="7">
    <source>
        <dbReference type="Proteomes" id="UP000013307"/>
    </source>
</evidence>
<dbReference type="STRING" id="387631.Asulf_00034"/>
<comment type="similarity">
    <text evidence="1">Belongs to the thymidylate kinase family.</text>
</comment>
<evidence type="ECO:0000313" key="6">
    <source>
        <dbReference type="EMBL" id="AGK60070.1"/>
    </source>
</evidence>
<dbReference type="AlphaFoldDB" id="N0BIV7"/>
<dbReference type="GO" id="GO:0005524">
    <property type="term" value="F:ATP binding"/>
    <property type="evidence" value="ECO:0007669"/>
    <property type="project" value="UniProtKB-KW"/>
</dbReference>
<dbReference type="Proteomes" id="UP000013307">
    <property type="component" value="Chromosome"/>
</dbReference>
<evidence type="ECO:0000256" key="1">
    <source>
        <dbReference type="ARBA" id="ARBA00009776"/>
    </source>
</evidence>
<dbReference type="HOGENOM" id="CLU_105014_0_0_2"/>
<dbReference type="SUPFAM" id="SSF52540">
    <property type="entry name" value="P-loop containing nucleoside triphosphate hydrolases"/>
    <property type="match status" value="1"/>
</dbReference>
<dbReference type="PANTHER" id="PTHR10344">
    <property type="entry name" value="THYMIDYLATE KINASE"/>
    <property type="match status" value="1"/>
</dbReference>
<dbReference type="eggNOG" id="arCOG01891">
    <property type="taxonomic scope" value="Archaea"/>
</dbReference>
<dbReference type="InterPro" id="IPR027417">
    <property type="entry name" value="P-loop_NTPase"/>
</dbReference>
<dbReference type="RefSeq" id="WP_015589669.1">
    <property type="nucleotide sequence ID" value="NC_021169.1"/>
</dbReference>
<name>N0BIV7_9EURY</name>
<accession>N0BIV7</accession>
<gene>
    <name evidence="6" type="ORF">Asulf_00034</name>
</gene>
<evidence type="ECO:0000259" key="5">
    <source>
        <dbReference type="Pfam" id="PF02223"/>
    </source>
</evidence>
<dbReference type="InterPro" id="IPR039430">
    <property type="entry name" value="Thymidylate_kin-like_dom"/>
</dbReference>
<reference evidence="6 7" key="1">
    <citation type="journal article" date="2013" name="Genome Announc.">
        <title>Complete Genome Sequence of the Thermophilic and Facultatively Chemolithoautotrophic Sulfate Reducer Archaeoglobus sulfaticallidus Strain PM70-1T.</title>
        <authorList>
            <person name="Stokke R."/>
            <person name="Hocking W.P."/>
            <person name="Steinsbu B.O."/>
            <person name="Steen I.H."/>
        </authorList>
    </citation>
    <scope>NUCLEOTIDE SEQUENCE [LARGE SCALE GENOMIC DNA]</scope>
    <source>
        <strain evidence="6">PM70-1</strain>
    </source>
</reference>
<dbReference type="Gene3D" id="3.40.50.300">
    <property type="entry name" value="P-loop containing nucleotide triphosphate hydrolases"/>
    <property type="match status" value="1"/>
</dbReference>
<dbReference type="GO" id="GO:0006235">
    <property type="term" value="P:dTTP biosynthetic process"/>
    <property type="evidence" value="ECO:0007669"/>
    <property type="project" value="TreeGrafter"/>
</dbReference>
<feature type="domain" description="Thymidylate kinase-like" evidence="5">
    <location>
        <begin position="91"/>
        <end position="212"/>
    </location>
</feature>
<dbReference type="Pfam" id="PF02223">
    <property type="entry name" value="Thymidylate_kin"/>
    <property type="match status" value="1"/>
</dbReference>
<dbReference type="EMBL" id="CP005290">
    <property type="protein sequence ID" value="AGK60070.1"/>
    <property type="molecule type" value="Genomic_DNA"/>
</dbReference>
<dbReference type="GeneID" id="15391680"/>
<dbReference type="OrthoDB" id="43083at2157"/>
<keyword evidence="3" id="KW-0067">ATP-binding</keyword>
<evidence type="ECO:0000256" key="2">
    <source>
        <dbReference type="ARBA" id="ARBA00022741"/>
    </source>
</evidence>
<dbReference type="GO" id="GO:0005737">
    <property type="term" value="C:cytoplasm"/>
    <property type="evidence" value="ECO:0007669"/>
    <property type="project" value="TreeGrafter"/>
</dbReference>
<keyword evidence="2" id="KW-0547">Nucleotide-binding</keyword>